<reference evidence="11 12" key="1">
    <citation type="submission" date="2016-10" db="EMBL/GenBank/DDBJ databases">
        <authorList>
            <person name="de Groot N.N."/>
        </authorList>
    </citation>
    <scope>NUCLEOTIDE SEQUENCE [LARGE SCALE GENOMIC DNA]</scope>
    <source>
        <strain evidence="12">E92,LMG 26720,CCM 7988</strain>
    </source>
</reference>
<protein>
    <recommendedName>
        <fullName evidence="8">Guanidinium exporter</fullName>
    </recommendedName>
</protein>
<evidence type="ECO:0000256" key="10">
    <source>
        <dbReference type="SAM" id="Phobius"/>
    </source>
</evidence>
<dbReference type="Gene3D" id="1.10.3730.20">
    <property type="match status" value="1"/>
</dbReference>
<evidence type="ECO:0000256" key="1">
    <source>
        <dbReference type="ARBA" id="ARBA00004651"/>
    </source>
</evidence>
<accession>A0A1I5VFH9</accession>
<dbReference type="GO" id="GO:0005886">
    <property type="term" value="C:plasma membrane"/>
    <property type="evidence" value="ECO:0007669"/>
    <property type="project" value="UniProtKB-SubCell"/>
</dbReference>
<keyword evidence="12" id="KW-1185">Reference proteome</keyword>
<dbReference type="PANTHER" id="PTHR30561:SF0">
    <property type="entry name" value="GUANIDINIUM EXPORTER"/>
    <property type="match status" value="1"/>
</dbReference>
<feature type="transmembrane region" description="Helical" evidence="10">
    <location>
        <begin position="29"/>
        <end position="46"/>
    </location>
</feature>
<name>A0A1I5VFH9_9BACT</name>
<evidence type="ECO:0000256" key="5">
    <source>
        <dbReference type="ARBA" id="ARBA00022989"/>
    </source>
</evidence>
<comment type="subcellular location">
    <subcellularLocation>
        <location evidence="1 9">Cell membrane</location>
        <topology evidence="1 9">Multi-pass membrane protein</topology>
    </subcellularLocation>
</comment>
<evidence type="ECO:0000256" key="7">
    <source>
        <dbReference type="ARBA" id="ARBA00038151"/>
    </source>
</evidence>
<feature type="transmembrane region" description="Helical" evidence="10">
    <location>
        <begin position="84"/>
        <end position="103"/>
    </location>
</feature>
<keyword evidence="5 10" id="KW-1133">Transmembrane helix</keyword>
<dbReference type="FunFam" id="1.10.3730.20:FF:000001">
    <property type="entry name" value="Quaternary ammonium compound resistance transporter SugE"/>
    <property type="match status" value="1"/>
</dbReference>
<dbReference type="InterPro" id="IPR037185">
    <property type="entry name" value="EmrE-like"/>
</dbReference>
<evidence type="ECO:0000256" key="6">
    <source>
        <dbReference type="ARBA" id="ARBA00023136"/>
    </source>
</evidence>
<comment type="similarity">
    <text evidence="7">Belongs to the drug/metabolite transporter (DMT) superfamily. Small multidrug resistance (SMR) (TC 2.A.7.1) family. Gdx/SugE subfamily.</text>
</comment>
<dbReference type="Proteomes" id="UP000199306">
    <property type="component" value="Unassembled WGS sequence"/>
</dbReference>
<dbReference type="Pfam" id="PF00893">
    <property type="entry name" value="Multi_Drug_Res"/>
    <property type="match status" value="1"/>
</dbReference>
<evidence type="ECO:0000256" key="3">
    <source>
        <dbReference type="ARBA" id="ARBA00022475"/>
    </source>
</evidence>
<dbReference type="GO" id="GO:1990961">
    <property type="term" value="P:xenobiotic detoxification by transmembrane export across the plasma membrane"/>
    <property type="evidence" value="ECO:0007669"/>
    <property type="project" value="UniProtKB-ARBA"/>
</dbReference>
<dbReference type="InterPro" id="IPR000390">
    <property type="entry name" value="Small_drug/metabolite_transptr"/>
</dbReference>
<evidence type="ECO:0000256" key="4">
    <source>
        <dbReference type="ARBA" id="ARBA00022692"/>
    </source>
</evidence>
<keyword evidence="4 9" id="KW-0812">Transmembrane</keyword>
<proteinExistence type="inferred from homology"/>
<gene>
    <name evidence="11" type="ORF">SAMN04515674_10963</name>
</gene>
<dbReference type="GO" id="GO:0022857">
    <property type="term" value="F:transmembrane transporter activity"/>
    <property type="evidence" value="ECO:0007669"/>
    <property type="project" value="InterPro"/>
</dbReference>
<evidence type="ECO:0000256" key="8">
    <source>
        <dbReference type="ARBA" id="ARBA00039168"/>
    </source>
</evidence>
<evidence type="ECO:0000256" key="2">
    <source>
        <dbReference type="ARBA" id="ARBA00022448"/>
    </source>
</evidence>
<dbReference type="PANTHER" id="PTHR30561">
    <property type="entry name" value="SMR FAMILY PROTON-DEPENDENT DRUG EFFLUX TRANSPORTER SUGE"/>
    <property type="match status" value="1"/>
</dbReference>
<dbReference type="RefSeq" id="WP_092018096.1">
    <property type="nucleotide sequence ID" value="NZ_FOXH01000009.1"/>
</dbReference>
<sequence length="105" mass="11653">MAWLFLVIAGLFEIGFTTCLKLSDNFTNYKWTIGFFISILSSFLFLNKAIQTIPLGTAYAVWTGIGAVGTVIVGAFLYKEPTDFLRILFIFLLIGSIIGLKMVSK</sequence>
<dbReference type="AlphaFoldDB" id="A0A1I5VFH9"/>
<evidence type="ECO:0000313" key="12">
    <source>
        <dbReference type="Proteomes" id="UP000199306"/>
    </source>
</evidence>
<evidence type="ECO:0000256" key="9">
    <source>
        <dbReference type="RuleBase" id="RU003942"/>
    </source>
</evidence>
<keyword evidence="3" id="KW-1003">Cell membrane</keyword>
<feature type="transmembrane region" description="Helical" evidence="10">
    <location>
        <begin position="58"/>
        <end position="78"/>
    </location>
</feature>
<dbReference type="SUPFAM" id="SSF103481">
    <property type="entry name" value="Multidrug resistance efflux transporter EmrE"/>
    <property type="match status" value="1"/>
</dbReference>
<keyword evidence="6 10" id="KW-0472">Membrane</keyword>
<dbReference type="OrthoDB" id="21828at2"/>
<organism evidence="11 12">
    <name type="scientific">Pseudarcicella hirudinis</name>
    <dbReference type="NCBI Taxonomy" id="1079859"/>
    <lineage>
        <taxon>Bacteria</taxon>
        <taxon>Pseudomonadati</taxon>
        <taxon>Bacteroidota</taxon>
        <taxon>Cytophagia</taxon>
        <taxon>Cytophagales</taxon>
        <taxon>Flectobacillaceae</taxon>
        <taxon>Pseudarcicella</taxon>
    </lineage>
</organism>
<keyword evidence="2" id="KW-0813">Transport</keyword>
<evidence type="ECO:0000313" key="11">
    <source>
        <dbReference type="EMBL" id="SFQ05756.1"/>
    </source>
</evidence>
<dbReference type="STRING" id="1079859.SAMN04515674_10963"/>
<dbReference type="EMBL" id="FOXH01000009">
    <property type="protein sequence ID" value="SFQ05756.1"/>
    <property type="molecule type" value="Genomic_DNA"/>
</dbReference>
<dbReference type="InterPro" id="IPR045324">
    <property type="entry name" value="Small_multidrug_res"/>
</dbReference>